<protein>
    <submittedName>
        <fullName evidence="1">Uncharacterized protein</fullName>
    </submittedName>
</protein>
<sequence>MTENNLIFCDYSNSYLEDCLKLFDQNCPKYFATNERQDYIAFLQKQLLQLIAALHGNNYLFK</sequence>
<evidence type="ECO:0000313" key="1">
    <source>
        <dbReference type="EMBL" id="AMJ99319.1"/>
    </source>
</evidence>
<accession>A0A126Q4B9</accession>
<dbReference type="AlphaFoldDB" id="A0A126Q4B9"/>
<dbReference type="EMBL" id="CP014323">
    <property type="protein sequence ID" value="AMJ99319.1"/>
    <property type="molecule type" value="Genomic_DNA"/>
</dbReference>
<name>A0A126Q4B9_ALTMA</name>
<organism evidence="1 2">
    <name type="scientific">Alteromonas macleodii</name>
    <name type="common">Pseudoalteromonas macleodii</name>
    <dbReference type="NCBI Taxonomy" id="28108"/>
    <lineage>
        <taxon>Bacteria</taxon>
        <taxon>Pseudomonadati</taxon>
        <taxon>Pseudomonadota</taxon>
        <taxon>Gammaproteobacteria</taxon>
        <taxon>Alteromonadales</taxon>
        <taxon>Alteromonadaceae</taxon>
        <taxon>Alteromonas/Salinimonas group</taxon>
        <taxon>Alteromonas</taxon>
    </lineage>
</organism>
<proteinExistence type="predicted"/>
<gene>
    <name evidence="1" type="ORF">AVL55_14825</name>
</gene>
<evidence type="ECO:0000313" key="2">
    <source>
        <dbReference type="Proteomes" id="UP000063991"/>
    </source>
</evidence>
<dbReference type="Proteomes" id="UP000063991">
    <property type="component" value="Chromosome"/>
</dbReference>
<reference evidence="1 2" key="1">
    <citation type="submission" date="2015-12" db="EMBL/GenBank/DDBJ databases">
        <authorList>
            <person name="Shamseldin A."/>
            <person name="Moawad H."/>
            <person name="Abd El-Rahim W.M."/>
            <person name="Sadowsky M.J."/>
        </authorList>
    </citation>
    <scope>NUCLEOTIDE SEQUENCE [LARGE SCALE GENOMIC DNA]</scope>
    <source>
        <strain evidence="1 2">D7</strain>
    </source>
</reference>